<comment type="similarity">
    <text evidence="1 4">Belongs to the D-isomer specific 2-hydroxyacid dehydrogenase family.</text>
</comment>
<evidence type="ECO:0000259" key="6">
    <source>
        <dbReference type="Pfam" id="PF00389"/>
    </source>
</evidence>
<keyword evidence="3" id="KW-0520">NAD</keyword>
<organism evidence="8 9">
    <name type="scientific">Actinomadura decatromicini</name>
    <dbReference type="NCBI Taxonomy" id="2604572"/>
    <lineage>
        <taxon>Bacteria</taxon>
        <taxon>Bacillati</taxon>
        <taxon>Actinomycetota</taxon>
        <taxon>Actinomycetes</taxon>
        <taxon>Streptosporangiales</taxon>
        <taxon>Thermomonosporaceae</taxon>
        <taxon>Actinomadura</taxon>
    </lineage>
</organism>
<evidence type="ECO:0000256" key="4">
    <source>
        <dbReference type="RuleBase" id="RU003719"/>
    </source>
</evidence>
<gene>
    <name evidence="8" type="ORF">FXF68_26795</name>
</gene>
<evidence type="ECO:0000259" key="7">
    <source>
        <dbReference type="Pfam" id="PF02826"/>
    </source>
</evidence>
<evidence type="ECO:0000256" key="1">
    <source>
        <dbReference type="ARBA" id="ARBA00005854"/>
    </source>
</evidence>
<keyword evidence="9" id="KW-1185">Reference proteome</keyword>
<dbReference type="EMBL" id="VSRQ01000006">
    <property type="protein sequence ID" value="TYK45842.1"/>
    <property type="molecule type" value="Genomic_DNA"/>
</dbReference>
<sequence>MEHALPTPAAPPRVVVLTGDVRPREMAEAERLGRVRYVREPQLADALPDADVFFMWDFLSDAVAGSWPSAGGPSWVHIASAGVDRLAFPALTESDVVVTNSRGVFDEPIAEYVLGLVLAFAKDLGTTVRLQGERRWRHRETERITGARALVVGTGPIGRAIARRLSAAGLAVCGAGRTARDGDPDFGVVKSVAALGEALAEADYVVLAAPLTAQTRGMVDAAALDRMRPSARLINVGRGGLVAEPDLVKALSAGRIAGAALDVFEDEPLPPSSPLWDMPNVIVSPHMSGDVVGWRDELVHLFTENLGRYVSGRPLRNVVDKRLGYVGSDAGPNHGGPNHEGQNQRG</sequence>
<dbReference type="GO" id="GO:0051287">
    <property type="term" value="F:NAD binding"/>
    <property type="evidence" value="ECO:0007669"/>
    <property type="project" value="InterPro"/>
</dbReference>
<accession>A0A5D3FCS4</accession>
<protein>
    <submittedName>
        <fullName evidence="8">D-2-hydroxyacid dehydrogenase</fullName>
    </submittedName>
</protein>
<dbReference type="Pfam" id="PF00389">
    <property type="entry name" value="2-Hacid_dh"/>
    <property type="match status" value="1"/>
</dbReference>
<comment type="caution">
    <text evidence="8">The sequence shown here is derived from an EMBL/GenBank/DDBJ whole genome shotgun (WGS) entry which is preliminary data.</text>
</comment>
<feature type="domain" description="D-isomer specific 2-hydroxyacid dehydrogenase NAD-binding" evidence="7">
    <location>
        <begin position="114"/>
        <end position="288"/>
    </location>
</feature>
<dbReference type="InterPro" id="IPR006139">
    <property type="entry name" value="D-isomer_2_OHA_DH_cat_dom"/>
</dbReference>
<dbReference type="AlphaFoldDB" id="A0A5D3FCS4"/>
<dbReference type="PANTHER" id="PTHR43333:SF1">
    <property type="entry name" value="D-ISOMER SPECIFIC 2-HYDROXYACID DEHYDROGENASE NAD-BINDING DOMAIN-CONTAINING PROTEIN"/>
    <property type="match status" value="1"/>
</dbReference>
<feature type="domain" description="D-isomer specific 2-hydroxyacid dehydrogenase catalytic" evidence="6">
    <location>
        <begin position="43"/>
        <end position="319"/>
    </location>
</feature>
<dbReference type="CDD" id="cd05300">
    <property type="entry name" value="2-Hacid_dh_1"/>
    <property type="match status" value="1"/>
</dbReference>
<feature type="region of interest" description="Disordered" evidence="5">
    <location>
        <begin position="326"/>
        <end position="346"/>
    </location>
</feature>
<evidence type="ECO:0000313" key="9">
    <source>
        <dbReference type="Proteomes" id="UP000323505"/>
    </source>
</evidence>
<evidence type="ECO:0000256" key="3">
    <source>
        <dbReference type="ARBA" id="ARBA00023027"/>
    </source>
</evidence>
<dbReference type="InterPro" id="IPR006140">
    <property type="entry name" value="D-isomer_DH_NAD-bd"/>
</dbReference>
<dbReference type="SUPFAM" id="SSF51735">
    <property type="entry name" value="NAD(P)-binding Rossmann-fold domains"/>
    <property type="match status" value="1"/>
</dbReference>
<dbReference type="RefSeq" id="WP_148763896.1">
    <property type="nucleotide sequence ID" value="NZ_VSRQ01000006.1"/>
</dbReference>
<dbReference type="Proteomes" id="UP000323505">
    <property type="component" value="Unassembled WGS sequence"/>
</dbReference>
<dbReference type="Pfam" id="PF02826">
    <property type="entry name" value="2-Hacid_dh_C"/>
    <property type="match status" value="1"/>
</dbReference>
<reference evidence="8 9" key="1">
    <citation type="submission" date="2019-08" db="EMBL/GenBank/DDBJ databases">
        <title>Actinomadura sp. nov. CYP1-5 isolated from mountain soil.</title>
        <authorList>
            <person name="Songsumanus A."/>
            <person name="Kuncharoen N."/>
            <person name="Kudo T."/>
            <person name="Yuki M."/>
            <person name="Igarashi Y."/>
            <person name="Tanasupawat S."/>
        </authorList>
    </citation>
    <scope>NUCLEOTIDE SEQUENCE [LARGE SCALE GENOMIC DNA]</scope>
    <source>
        <strain evidence="8 9">CYP1-5</strain>
    </source>
</reference>
<dbReference type="InterPro" id="IPR036291">
    <property type="entry name" value="NAD(P)-bd_dom_sf"/>
</dbReference>
<dbReference type="SUPFAM" id="SSF52283">
    <property type="entry name" value="Formate/glycerate dehydrogenase catalytic domain-like"/>
    <property type="match status" value="1"/>
</dbReference>
<proteinExistence type="inferred from homology"/>
<keyword evidence="2 4" id="KW-0560">Oxidoreductase</keyword>
<dbReference type="PANTHER" id="PTHR43333">
    <property type="entry name" value="2-HACID_DH_C DOMAIN-CONTAINING PROTEIN"/>
    <property type="match status" value="1"/>
</dbReference>
<evidence type="ECO:0000256" key="2">
    <source>
        <dbReference type="ARBA" id="ARBA00023002"/>
    </source>
</evidence>
<dbReference type="Gene3D" id="3.40.50.720">
    <property type="entry name" value="NAD(P)-binding Rossmann-like Domain"/>
    <property type="match status" value="2"/>
</dbReference>
<name>A0A5D3FCS4_9ACTN</name>
<dbReference type="GO" id="GO:0016616">
    <property type="term" value="F:oxidoreductase activity, acting on the CH-OH group of donors, NAD or NADP as acceptor"/>
    <property type="evidence" value="ECO:0007669"/>
    <property type="project" value="InterPro"/>
</dbReference>
<evidence type="ECO:0000313" key="8">
    <source>
        <dbReference type="EMBL" id="TYK45842.1"/>
    </source>
</evidence>
<evidence type="ECO:0000256" key="5">
    <source>
        <dbReference type="SAM" id="MobiDB-lite"/>
    </source>
</evidence>